<keyword evidence="6" id="KW-0812">Transmembrane</keyword>
<dbReference type="EMBL" id="OBQD01000009">
    <property type="protein sequence ID" value="SOC41810.1"/>
    <property type="molecule type" value="Genomic_DNA"/>
</dbReference>
<evidence type="ECO:0000256" key="1">
    <source>
        <dbReference type="ARBA" id="ARBA00004383"/>
    </source>
</evidence>
<keyword evidence="7" id="KW-0653">Protein transport</keyword>
<comment type="similarity">
    <text evidence="2">Belongs to the TonB family.</text>
</comment>
<dbReference type="RefSeq" id="WP_141402059.1">
    <property type="nucleotide sequence ID" value="NZ_OBQD01000009.1"/>
</dbReference>
<evidence type="ECO:0000256" key="3">
    <source>
        <dbReference type="ARBA" id="ARBA00022448"/>
    </source>
</evidence>
<reference evidence="13 14" key="1">
    <citation type="submission" date="2017-08" db="EMBL/GenBank/DDBJ databases">
        <authorList>
            <person name="de Groot N.N."/>
        </authorList>
    </citation>
    <scope>NUCLEOTIDE SEQUENCE [LARGE SCALE GENOMIC DNA]</scope>
    <source>
        <strain evidence="13 14">JC85</strain>
    </source>
</reference>
<dbReference type="InterPro" id="IPR051045">
    <property type="entry name" value="TonB-dependent_transducer"/>
</dbReference>
<dbReference type="InterPro" id="IPR006260">
    <property type="entry name" value="TonB/TolA_C"/>
</dbReference>
<evidence type="ECO:0000256" key="2">
    <source>
        <dbReference type="ARBA" id="ARBA00006555"/>
    </source>
</evidence>
<dbReference type="Gene3D" id="3.30.1150.10">
    <property type="match status" value="1"/>
</dbReference>
<dbReference type="SUPFAM" id="SSF74653">
    <property type="entry name" value="TolA/TonB C-terminal domain"/>
    <property type="match status" value="1"/>
</dbReference>
<evidence type="ECO:0000256" key="5">
    <source>
        <dbReference type="ARBA" id="ARBA00022519"/>
    </source>
</evidence>
<keyword evidence="9" id="KW-0472">Membrane</keyword>
<feature type="region of interest" description="Disordered" evidence="10">
    <location>
        <begin position="147"/>
        <end position="216"/>
    </location>
</feature>
<dbReference type="PROSITE" id="PS52015">
    <property type="entry name" value="TONB_CTD"/>
    <property type="match status" value="1"/>
</dbReference>
<evidence type="ECO:0000256" key="11">
    <source>
        <dbReference type="SAM" id="SignalP"/>
    </source>
</evidence>
<keyword evidence="11" id="KW-0732">Signal</keyword>
<dbReference type="OrthoDB" id="8448705at2"/>
<keyword evidence="4" id="KW-1003">Cell membrane</keyword>
<dbReference type="AlphaFoldDB" id="A0A285UIV6"/>
<dbReference type="PANTHER" id="PTHR33446:SF2">
    <property type="entry name" value="PROTEIN TONB"/>
    <property type="match status" value="1"/>
</dbReference>
<proteinExistence type="inferred from homology"/>
<feature type="compositionally biased region" description="Basic and acidic residues" evidence="10">
    <location>
        <begin position="147"/>
        <end position="163"/>
    </location>
</feature>
<keyword evidence="5" id="KW-0997">Cell inner membrane</keyword>
<feature type="signal peptide" evidence="11">
    <location>
        <begin position="1"/>
        <end position="22"/>
    </location>
</feature>
<dbReference type="GO" id="GO:0055085">
    <property type="term" value="P:transmembrane transport"/>
    <property type="evidence" value="ECO:0007669"/>
    <property type="project" value="InterPro"/>
</dbReference>
<keyword evidence="8" id="KW-1133">Transmembrane helix</keyword>
<dbReference type="GO" id="GO:0015031">
    <property type="term" value="P:protein transport"/>
    <property type="evidence" value="ECO:0007669"/>
    <property type="project" value="UniProtKB-KW"/>
</dbReference>
<dbReference type="GO" id="GO:0031992">
    <property type="term" value="F:energy transducer activity"/>
    <property type="evidence" value="ECO:0007669"/>
    <property type="project" value="TreeGrafter"/>
</dbReference>
<accession>A0A285UIV6</accession>
<evidence type="ECO:0000313" key="13">
    <source>
        <dbReference type="EMBL" id="SOC41810.1"/>
    </source>
</evidence>
<keyword evidence="3" id="KW-0813">Transport</keyword>
<name>A0A285UIV6_9HYPH</name>
<organism evidence="13 14">
    <name type="scientific">Rhizobium subbaraonis</name>
    <dbReference type="NCBI Taxonomy" id="908946"/>
    <lineage>
        <taxon>Bacteria</taxon>
        <taxon>Pseudomonadati</taxon>
        <taxon>Pseudomonadota</taxon>
        <taxon>Alphaproteobacteria</taxon>
        <taxon>Hyphomicrobiales</taxon>
        <taxon>Rhizobiaceae</taxon>
        <taxon>Rhizobium/Agrobacterium group</taxon>
        <taxon>Rhizobium</taxon>
    </lineage>
</organism>
<feature type="chain" id="PRO_5012493241" evidence="11">
    <location>
        <begin position="23"/>
        <end position="301"/>
    </location>
</feature>
<protein>
    <submittedName>
        <fullName evidence="13">Protein TonB</fullName>
    </submittedName>
</protein>
<dbReference type="Proteomes" id="UP000219167">
    <property type="component" value="Unassembled WGS sequence"/>
</dbReference>
<dbReference type="InterPro" id="IPR037682">
    <property type="entry name" value="TonB_C"/>
</dbReference>
<evidence type="ECO:0000256" key="8">
    <source>
        <dbReference type="ARBA" id="ARBA00022989"/>
    </source>
</evidence>
<evidence type="ECO:0000256" key="9">
    <source>
        <dbReference type="ARBA" id="ARBA00023136"/>
    </source>
</evidence>
<evidence type="ECO:0000259" key="12">
    <source>
        <dbReference type="PROSITE" id="PS52015"/>
    </source>
</evidence>
<sequence>MSGNKAIWGTAIVLSLMTHAGAAAILTYSPEPEPDVSQIAGGVVAEVAMLGNNAFEAVEAGAPEEIQPTETVEQETFEPVTQEVAEVEPQEIVPQEMVPTEVAPTPEATEIVPEMSEAIEVQGAEVEIAAIPIPEIKPEIVEKPPEMVKPLERKAEKPVEKKKVENRKKKAGDKGDSAQALSKGQVDGSKDAKTSASGGQKKGNATSAGNAAVSNYPGKVRNKINRAKRRFNGNGGGVATVSFVVSASGQASSIRIARSSGQPALDEAALEAVRRAAPFPEIPDGAGRASWPFSVPISFKR</sequence>
<dbReference type="GO" id="GO:0098797">
    <property type="term" value="C:plasma membrane protein complex"/>
    <property type="evidence" value="ECO:0007669"/>
    <property type="project" value="TreeGrafter"/>
</dbReference>
<dbReference type="PANTHER" id="PTHR33446">
    <property type="entry name" value="PROTEIN TONB-RELATED"/>
    <property type="match status" value="1"/>
</dbReference>
<dbReference type="Pfam" id="PF03544">
    <property type="entry name" value="TonB_C"/>
    <property type="match status" value="1"/>
</dbReference>
<evidence type="ECO:0000256" key="7">
    <source>
        <dbReference type="ARBA" id="ARBA00022927"/>
    </source>
</evidence>
<evidence type="ECO:0000256" key="10">
    <source>
        <dbReference type="SAM" id="MobiDB-lite"/>
    </source>
</evidence>
<comment type="subcellular location">
    <subcellularLocation>
        <location evidence="1">Cell inner membrane</location>
        <topology evidence="1">Single-pass membrane protein</topology>
        <orientation evidence="1">Periplasmic side</orientation>
    </subcellularLocation>
</comment>
<evidence type="ECO:0000256" key="6">
    <source>
        <dbReference type="ARBA" id="ARBA00022692"/>
    </source>
</evidence>
<evidence type="ECO:0000256" key="4">
    <source>
        <dbReference type="ARBA" id="ARBA00022475"/>
    </source>
</evidence>
<feature type="compositionally biased region" description="Polar residues" evidence="10">
    <location>
        <begin position="194"/>
        <end position="213"/>
    </location>
</feature>
<keyword evidence="14" id="KW-1185">Reference proteome</keyword>
<dbReference type="NCBIfam" id="TIGR01352">
    <property type="entry name" value="tonB_Cterm"/>
    <property type="match status" value="1"/>
</dbReference>
<gene>
    <name evidence="13" type="ORF">SAMN05892877_109109</name>
</gene>
<feature type="domain" description="TonB C-terminal" evidence="12">
    <location>
        <begin position="211"/>
        <end position="301"/>
    </location>
</feature>
<evidence type="ECO:0000313" key="14">
    <source>
        <dbReference type="Proteomes" id="UP000219167"/>
    </source>
</evidence>